<evidence type="ECO:0000313" key="3">
    <source>
        <dbReference type="Proteomes" id="UP000772434"/>
    </source>
</evidence>
<dbReference type="OrthoDB" id="3365698at2759"/>
<keyword evidence="1" id="KW-0472">Membrane</keyword>
<protein>
    <submittedName>
        <fullName evidence="2">Uncharacterized protein</fullName>
    </submittedName>
</protein>
<comment type="caution">
    <text evidence="2">The sequence shown here is derived from an EMBL/GenBank/DDBJ whole genome shotgun (WGS) entry which is preliminary data.</text>
</comment>
<dbReference type="EMBL" id="JADNRY010000221">
    <property type="protein sequence ID" value="KAF9060923.1"/>
    <property type="molecule type" value="Genomic_DNA"/>
</dbReference>
<accession>A0A9P5PBQ3</accession>
<reference evidence="2" key="1">
    <citation type="submission" date="2020-11" db="EMBL/GenBank/DDBJ databases">
        <authorList>
            <consortium name="DOE Joint Genome Institute"/>
            <person name="Ahrendt S."/>
            <person name="Riley R."/>
            <person name="Andreopoulos W."/>
            <person name="Labutti K."/>
            <person name="Pangilinan J."/>
            <person name="Ruiz-Duenas F.J."/>
            <person name="Barrasa J.M."/>
            <person name="Sanchez-Garcia M."/>
            <person name="Camarero S."/>
            <person name="Miyauchi S."/>
            <person name="Serrano A."/>
            <person name="Linde D."/>
            <person name="Babiker R."/>
            <person name="Drula E."/>
            <person name="Ayuso-Fernandez I."/>
            <person name="Pacheco R."/>
            <person name="Padilla G."/>
            <person name="Ferreira P."/>
            <person name="Barriuso J."/>
            <person name="Kellner H."/>
            <person name="Castanera R."/>
            <person name="Alfaro M."/>
            <person name="Ramirez L."/>
            <person name="Pisabarro A.G."/>
            <person name="Kuo A."/>
            <person name="Tritt A."/>
            <person name="Lipzen A."/>
            <person name="He G."/>
            <person name="Yan M."/>
            <person name="Ng V."/>
            <person name="Cullen D."/>
            <person name="Martin F."/>
            <person name="Rosso M.-N."/>
            <person name="Henrissat B."/>
            <person name="Hibbett D."/>
            <person name="Martinez A.T."/>
            <person name="Grigoriev I.V."/>
        </authorList>
    </citation>
    <scope>NUCLEOTIDE SEQUENCE</scope>
    <source>
        <strain evidence="2">AH 40177</strain>
    </source>
</reference>
<keyword evidence="1" id="KW-1133">Transmembrane helix</keyword>
<dbReference type="Proteomes" id="UP000772434">
    <property type="component" value="Unassembled WGS sequence"/>
</dbReference>
<evidence type="ECO:0000313" key="2">
    <source>
        <dbReference type="EMBL" id="KAF9060923.1"/>
    </source>
</evidence>
<proteinExistence type="predicted"/>
<keyword evidence="3" id="KW-1185">Reference proteome</keyword>
<gene>
    <name evidence="2" type="ORF">BDP27DRAFT_1429508</name>
</gene>
<evidence type="ECO:0000256" key="1">
    <source>
        <dbReference type="SAM" id="Phobius"/>
    </source>
</evidence>
<feature type="transmembrane region" description="Helical" evidence="1">
    <location>
        <begin position="32"/>
        <end position="52"/>
    </location>
</feature>
<dbReference type="AlphaFoldDB" id="A0A9P5PBQ3"/>
<organism evidence="2 3">
    <name type="scientific">Rhodocollybia butyracea</name>
    <dbReference type="NCBI Taxonomy" id="206335"/>
    <lineage>
        <taxon>Eukaryota</taxon>
        <taxon>Fungi</taxon>
        <taxon>Dikarya</taxon>
        <taxon>Basidiomycota</taxon>
        <taxon>Agaricomycotina</taxon>
        <taxon>Agaricomycetes</taxon>
        <taxon>Agaricomycetidae</taxon>
        <taxon>Agaricales</taxon>
        <taxon>Marasmiineae</taxon>
        <taxon>Omphalotaceae</taxon>
        <taxon>Rhodocollybia</taxon>
    </lineage>
</organism>
<keyword evidence="1" id="KW-0812">Transmembrane</keyword>
<name>A0A9P5PBQ3_9AGAR</name>
<sequence>MLIAIFEVLIETSGEPGITFKFWMSTKLSGRIISLTWILVATRGYFILYLLVQDSRVSVPIRIEISIHGIFTPVLFDMLVAQAHRWRQAALSFEFVDLINTMFSFKPSSTHFPLLEDLSFRCYNNFSKYFGQNPILQCRPPLQKLELDILLESYADLIASQNLKVLKPGKYIGVSPNYSIYVLAWRC</sequence>